<protein>
    <submittedName>
        <fullName evidence="6">Type III secretion protein</fullName>
    </submittedName>
</protein>
<evidence type="ECO:0000256" key="5">
    <source>
        <dbReference type="ARBA" id="ARBA00024335"/>
    </source>
</evidence>
<dbReference type="AlphaFoldDB" id="A0A1L3ZM88"/>
<sequence length="192" mass="20612">MGEPAVTSAPFSQRRIIPAAEFGQISDAADLVAAALQSAADMHVKAEDERQEARRSGYQDGFADGLRKASEALTEATGKAERELGDLNHWIGQVVLKAVAQIVGSMDMDDRIRRIITRAIADTAATQTVSLYVPPEDEGLVRRAAEGLNHSFDILVDPLLSGQEMVMETSTSRAHIGMREQIAALVEAAGRG</sequence>
<keyword evidence="4" id="KW-0653">Protein transport</keyword>
<keyword evidence="6" id="KW-0614">Plasmid</keyword>
<gene>
    <name evidence="6" type="ORF">BMW22_35480</name>
</gene>
<dbReference type="NCBIfam" id="TIGR02499">
    <property type="entry name" value="HrpE_YscL_not"/>
    <property type="match status" value="1"/>
</dbReference>
<evidence type="ECO:0000313" key="7">
    <source>
        <dbReference type="Proteomes" id="UP000183050"/>
    </source>
</evidence>
<keyword evidence="2" id="KW-0813">Transport</keyword>
<dbReference type="Proteomes" id="UP000183050">
    <property type="component" value="Plasmid unnamed3"/>
</dbReference>
<evidence type="ECO:0000313" key="6">
    <source>
        <dbReference type="EMBL" id="API56746.1"/>
    </source>
</evidence>
<proteinExistence type="inferred from homology"/>
<dbReference type="EMBL" id="CP018231">
    <property type="protein sequence ID" value="API56746.1"/>
    <property type="molecule type" value="Genomic_DNA"/>
</dbReference>
<comment type="subcellular location">
    <subcellularLocation>
        <location evidence="1">Cytoplasm</location>
    </subcellularLocation>
</comment>
<reference evidence="6 7" key="1">
    <citation type="submission" date="2016-11" db="EMBL/GenBank/DDBJ databases">
        <title>Rhizobium leguminosarum bv. viciae strain Vaf12 isolated from Vavilovia formosa root nodules from Russia, Dagestan.</title>
        <authorList>
            <person name="Kimeklis A."/>
        </authorList>
    </citation>
    <scope>NUCLEOTIDE SEQUENCE [LARGE SCALE GENOMIC DNA]</scope>
    <source>
        <strain evidence="6 7">Vaf-108</strain>
        <plasmid evidence="7">Plasmid unnamed3 sequence</plasmid>
    </source>
</reference>
<evidence type="ECO:0000256" key="2">
    <source>
        <dbReference type="ARBA" id="ARBA00022448"/>
    </source>
</evidence>
<dbReference type="GO" id="GO:0030254">
    <property type="term" value="P:protein secretion by the type III secretion system"/>
    <property type="evidence" value="ECO:0007669"/>
    <property type="project" value="InterPro"/>
</dbReference>
<keyword evidence="3" id="KW-0963">Cytoplasm</keyword>
<accession>A0A1L3ZM88</accession>
<name>A0A1L3ZM88_RHILE</name>
<dbReference type="GO" id="GO:0005737">
    <property type="term" value="C:cytoplasm"/>
    <property type="evidence" value="ECO:0007669"/>
    <property type="project" value="UniProtKB-SubCell"/>
</dbReference>
<evidence type="ECO:0000256" key="1">
    <source>
        <dbReference type="ARBA" id="ARBA00004496"/>
    </source>
</evidence>
<organism evidence="6 7">
    <name type="scientific">Rhizobium leguminosarum</name>
    <dbReference type="NCBI Taxonomy" id="384"/>
    <lineage>
        <taxon>Bacteria</taxon>
        <taxon>Pseudomonadati</taxon>
        <taxon>Pseudomonadota</taxon>
        <taxon>Alphaproteobacteria</taxon>
        <taxon>Hyphomicrobiales</taxon>
        <taxon>Rhizobiaceae</taxon>
        <taxon>Rhizobium/Agrobacterium group</taxon>
        <taxon>Rhizobium</taxon>
    </lineage>
</organism>
<dbReference type="InterPro" id="IPR012842">
    <property type="entry name" value="T3SS_SctL/SctL2"/>
</dbReference>
<evidence type="ECO:0000256" key="3">
    <source>
        <dbReference type="ARBA" id="ARBA00022490"/>
    </source>
</evidence>
<geneLocation type="plasmid" evidence="7">
    <name>unnamed3 sequence</name>
</geneLocation>
<comment type="similarity">
    <text evidence="5">Belongs to the SctL stator family.</text>
</comment>
<evidence type="ECO:0000256" key="4">
    <source>
        <dbReference type="ARBA" id="ARBA00022927"/>
    </source>
</evidence>